<comment type="caution">
    <text evidence="1">The sequence shown here is derived from an EMBL/GenBank/DDBJ whole genome shotgun (WGS) entry which is preliminary data.</text>
</comment>
<dbReference type="Proteomes" id="UP001157502">
    <property type="component" value="Chromosome 35"/>
</dbReference>
<keyword evidence="2" id="KW-1185">Reference proteome</keyword>
<dbReference type="EMBL" id="CM055762">
    <property type="protein sequence ID" value="KAJ7985885.1"/>
    <property type="molecule type" value="Genomic_DNA"/>
</dbReference>
<gene>
    <name evidence="1" type="ORF">DPEC_G00345110</name>
</gene>
<evidence type="ECO:0000313" key="1">
    <source>
        <dbReference type="EMBL" id="KAJ7985885.1"/>
    </source>
</evidence>
<accession>A0ACC2F3E6</accession>
<proteinExistence type="predicted"/>
<organism evidence="1 2">
    <name type="scientific">Dallia pectoralis</name>
    <name type="common">Alaska blackfish</name>
    <dbReference type="NCBI Taxonomy" id="75939"/>
    <lineage>
        <taxon>Eukaryota</taxon>
        <taxon>Metazoa</taxon>
        <taxon>Chordata</taxon>
        <taxon>Craniata</taxon>
        <taxon>Vertebrata</taxon>
        <taxon>Euteleostomi</taxon>
        <taxon>Actinopterygii</taxon>
        <taxon>Neopterygii</taxon>
        <taxon>Teleostei</taxon>
        <taxon>Protacanthopterygii</taxon>
        <taxon>Esociformes</taxon>
        <taxon>Umbridae</taxon>
        <taxon>Dallia</taxon>
    </lineage>
</organism>
<evidence type="ECO:0000313" key="2">
    <source>
        <dbReference type="Proteomes" id="UP001157502"/>
    </source>
</evidence>
<reference evidence="1" key="1">
    <citation type="submission" date="2021-05" db="EMBL/GenBank/DDBJ databases">
        <authorList>
            <person name="Pan Q."/>
            <person name="Jouanno E."/>
            <person name="Zahm M."/>
            <person name="Klopp C."/>
            <person name="Cabau C."/>
            <person name="Louis A."/>
            <person name="Berthelot C."/>
            <person name="Parey E."/>
            <person name="Roest Crollius H."/>
            <person name="Montfort J."/>
            <person name="Robinson-Rechavi M."/>
            <person name="Bouchez O."/>
            <person name="Lampietro C."/>
            <person name="Lopez Roques C."/>
            <person name="Donnadieu C."/>
            <person name="Postlethwait J."/>
            <person name="Bobe J."/>
            <person name="Dillon D."/>
            <person name="Chandos A."/>
            <person name="von Hippel F."/>
            <person name="Guiguen Y."/>
        </authorList>
    </citation>
    <scope>NUCLEOTIDE SEQUENCE</scope>
    <source>
        <strain evidence="1">YG-Jan2019</strain>
    </source>
</reference>
<protein>
    <submittedName>
        <fullName evidence="1">Uncharacterized protein</fullName>
    </submittedName>
</protein>
<name>A0ACC2F3E6_DALPE</name>
<sequence length="92" mass="10123">MPAGQGSERYRCGKSSLNGADGRVCTHFGSRHPEVSCRIPSSFEPGQGQRGHPRGFFNIYKPVTCLTMNAVLETNPIWCLIAMRPGFGHETK</sequence>